<evidence type="ECO:0008006" key="6">
    <source>
        <dbReference type="Google" id="ProtNLM"/>
    </source>
</evidence>
<dbReference type="InterPro" id="IPR051053">
    <property type="entry name" value="ECH/Chromodomain_protein"/>
</dbReference>
<keyword evidence="2" id="KW-0576">Peroxisome</keyword>
<keyword evidence="3" id="KW-0413">Isomerase</keyword>
<reference evidence="4 5" key="1">
    <citation type="submission" date="2024-08" db="EMBL/GenBank/DDBJ databases">
        <authorList>
            <person name="Cucini C."/>
            <person name="Frati F."/>
        </authorList>
    </citation>
    <scope>NUCLEOTIDE SEQUENCE [LARGE SCALE GENOMIC DNA]</scope>
</reference>
<dbReference type="InterPro" id="IPR014748">
    <property type="entry name" value="Enoyl-CoA_hydra_C"/>
</dbReference>
<dbReference type="Gene3D" id="1.10.12.10">
    <property type="entry name" value="Lyase 2-enoyl-coa Hydratase, Chain A, domain 2"/>
    <property type="match status" value="1"/>
</dbReference>
<dbReference type="PANTHER" id="PTHR43684:SF1">
    <property type="entry name" value="ENOYL-COA DELTA ISOMERASE 2"/>
    <property type="match status" value="1"/>
</dbReference>
<accession>A0ABP1RC38</accession>
<sequence>MSTSIMPSMRLLRVSKLMTSGKTLQALSITALPSSAINEGISRRNFSVSSKVQTNRILVSVENGVRKIVINRPEAKNALQYDMMDKIGQTLFEANSDGATKLVTITGAGDFFSSGNDLANWHTANQTIPEIKEKTRKYVMQQLMFGFIECRKPIIALVNGPGIGAGATLLPFCDQVLASDKAFFATPFPAIGIVPEFCSSYLFPKIMGYSKANDMLLFCHRLTAKEAQECGFVTRVFPSESFEESCQKLVDGYAQLPLEPLLKAKELIRGPEREKLKQLCTYEMDLVIDSIDSPHVRSNIEKFFAKMGK</sequence>
<proteinExistence type="predicted"/>
<dbReference type="PANTHER" id="PTHR43684">
    <property type="match status" value="1"/>
</dbReference>
<name>A0ABP1RC38_9HEXA</name>
<dbReference type="Pfam" id="PF00378">
    <property type="entry name" value="ECH_1"/>
    <property type="match status" value="1"/>
</dbReference>
<evidence type="ECO:0000313" key="4">
    <source>
        <dbReference type="EMBL" id="CAL8125617.1"/>
    </source>
</evidence>
<dbReference type="CDD" id="cd06558">
    <property type="entry name" value="crotonase-like"/>
    <property type="match status" value="1"/>
</dbReference>
<dbReference type="InterPro" id="IPR001753">
    <property type="entry name" value="Enoyl-CoA_hydra/iso"/>
</dbReference>
<protein>
    <recommendedName>
        <fullName evidence="6">Enoyl-CoA delta isomerase 2, mitochondrial</fullName>
    </recommendedName>
</protein>
<gene>
    <name evidence="4" type="ORF">ODALV1_LOCUS21046</name>
</gene>
<dbReference type="SUPFAM" id="SSF52096">
    <property type="entry name" value="ClpP/crotonase"/>
    <property type="match status" value="1"/>
</dbReference>
<dbReference type="EMBL" id="CAXLJM020000069">
    <property type="protein sequence ID" value="CAL8125617.1"/>
    <property type="molecule type" value="Genomic_DNA"/>
</dbReference>
<dbReference type="InterPro" id="IPR029045">
    <property type="entry name" value="ClpP/crotonase-like_dom_sf"/>
</dbReference>
<comment type="subcellular location">
    <subcellularLocation>
        <location evidence="1">Peroxisome</location>
    </subcellularLocation>
</comment>
<evidence type="ECO:0000256" key="3">
    <source>
        <dbReference type="ARBA" id="ARBA00023235"/>
    </source>
</evidence>
<organism evidence="4 5">
    <name type="scientific">Orchesella dallaii</name>
    <dbReference type="NCBI Taxonomy" id="48710"/>
    <lineage>
        <taxon>Eukaryota</taxon>
        <taxon>Metazoa</taxon>
        <taxon>Ecdysozoa</taxon>
        <taxon>Arthropoda</taxon>
        <taxon>Hexapoda</taxon>
        <taxon>Collembola</taxon>
        <taxon>Entomobryomorpha</taxon>
        <taxon>Entomobryoidea</taxon>
        <taxon>Orchesellidae</taxon>
        <taxon>Orchesellinae</taxon>
        <taxon>Orchesella</taxon>
    </lineage>
</organism>
<evidence type="ECO:0000256" key="1">
    <source>
        <dbReference type="ARBA" id="ARBA00004275"/>
    </source>
</evidence>
<dbReference type="Gene3D" id="3.90.226.10">
    <property type="entry name" value="2-enoyl-CoA Hydratase, Chain A, domain 1"/>
    <property type="match status" value="1"/>
</dbReference>
<keyword evidence="5" id="KW-1185">Reference proteome</keyword>
<comment type="caution">
    <text evidence="4">The sequence shown here is derived from an EMBL/GenBank/DDBJ whole genome shotgun (WGS) entry which is preliminary data.</text>
</comment>
<dbReference type="Proteomes" id="UP001642540">
    <property type="component" value="Unassembled WGS sequence"/>
</dbReference>
<evidence type="ECO:0000256" key="2">
    <source>
        <dbReference type="ARBA" id="ARBA00023140"/>
    </source>
</evidence>
<evidence type="ECO:0000313" key="5">
    <source>
        <dbReference type="Proteomes" id="UP001642540"/>
    </source>
</evidence>